<sequence>MALWRVCVTWFLLLGGGVFSATLGEGSAGSPTDEVRRVVLVKTHKTGSSTLANILFRFGEARNLSFVLPDDDIRLGWPGRFPGRFSEKLYGRPVSEFDMVVNHAVFNFEVMSRFVPNARFISVVRQPLSQFLSAWNFFSFKGVKNMSSPVFSEDEFRALLAKRHDLPRTTQYRIFNSQSHTLGFTHYSHTYGNAANQTAASASDRTLVQRWMDDLFSKLSCVLVIERFDESLVVMAHALAWRLEDVAYIPINVNRRRHRKIMPPSVKRGALELLTTDSQLYDRATQLLEAQFHAVPGGEQRLELLQRHVTALRSSCSRSTANRSREETDFCWRCGAMQTTYTKLLKAKAGVLCSWPLRSYNEVEARPPPEIDELFHRACISPVERRRAPFDKEQHLPSNTRPPALSRMDRRRRYADGGDRHGAAPARMTVPSR</sequence>
<keyword evidence="8" id="KW-0472">Membrane</keyword>
<name>A0A7S2SSJ7_9STRA</name>
<dbReference type="PANTHER" id="PTHR14647">
    <property type="entry name" value="GALACTOSE-3-O-SULFOTRANSFERASE"/>
    <property type="match status" value="1"/>
</dbReference>
<feature type="chain" id="PRO_5030850921" description="Sulfotransferase domain-containing protein" evidence="11">
    <location>
        <begin position="21"/>
        <end position="433"/>
    </location>
</feature>
<reference evidence="12" key="1">
    <citation type="submission" date="2021-01" db="EMBL/GenBank/DDBJ databases">
        <authorList>
            <person name="Corre E."/>
            <person name="Pelletier E."/>
            <person name="Niang G."/>
            <person name="Scheremetjew M."/>
            <person name="Finn R."/>
            <person name="Kale V."/>
            <person name="Holt S."/>
            <person name="Cochrane G."/>
            <person name="Meng A."/>
            <person name="Brown T."/>
            <person name="Cohen L."/>
        </authorList>
    </citation>
    <scope>NUCLEOTIDE SEQUENCE</scope>
    <source>
        <strain evidence="12">CCMP1243</strain>
    </source>
</reference>
<feature type="region of interest" description="Disordered" evidence="10">
    <location>
        <begin position="386"/>
        <end position="433"/>
    </location>
</feature>
<dbReference type="InterPro" id="IPR009729">
    <property type="entry name" value="Gal-3-0_sulfotransfrase"/>
</dbReference>
<evidence type="ECO:0000256" key="6">
    <source>
        <dbReference type="ARBA" id="ARBA00022989"/>
    </source>
</evidence>
<dbReference type="GO" id="GO:0000139">
    <property type="term" value="C:Golgi membrane"/>
    <property type="evidence" value="ECO:0007669"/>
    <property type="project" value="UniProtKB-SubCell"/>
</dbReference>
<keyword evidence="6" id="KW-1133">Transmembrane helix</keyword>
<evidence type="ECO:0000256" key="7">
    <source>
        <dbReference type="ARBA" id="ARBA00023034"/>
    </source>
</evidence>
<accession>A0A7S2SSJ7</accession>
<dbReference type="GO" id="GO:0001733">
    <property type="term" value="F:galactosylceramide sulfotransferase activity"/>
    <property type="evidence" value="ECO:0007669"/>
    <property type="project" value="InterPro"/>
</dbReference>
<comment type="similarity">
    <text evidence="2">Belongs to the galactose-3-O-sulfotransferase family.</text>
</comment>
<evidence type="ECO:0000256" key="2">
    <source>
        <dbReference type="ARBA" id="ARBA00008124"/>
    </source>
</evidence>
<feature type="compositionally biased region" description="Basic and acidic residues" evidence="10">
    <location>
        <begin position="386"/>
        <end position="395"/>
    </location>
</feature>
<dbReference type="PANTHER" id="PTHR14647:SF87">
    <property type="entry name" value="PUTATIVE-RELATED"/>
    <property type="match status" value="1"/>
</dbReference>
<dbReference type="GO" id="GO:0009247">
    <property type="term" value="P:glycolipid biosynthetic process"/>
    <property type="evidence" value="ECO:0007669"/>
    <property type="project" value="InterPro"/>
</dbReference>
<keyword evidence="9" id="KW-0325">Glycoprotein</keyword>
<evidence type="ECO:0000313" key="12">
    <source>
        <dbReference type="EMBL" id="CAD9707673.1"/>
    </source>
</evidence>
<dbReference type="EMBL" id="HBHJ01028211">
    <property type="protein sequence ID" value="CAD9707673.1"/>
    <property type="molecule type" value="Transcribed_RNA"/>
</dbReference>
<evidence type="ECO:0008006" key="13">
    <source>
        <dbReference type="Google" id="ProtNLM"/>
    </source>
</evidence>
<evidence type="ECO:0000256" key="10">
    <source>
        <dbReference type="SAM" id="MobiDB-lite"/>
    </source>
</evidence>
<evidence type="ECO:0000256" key="3">
    <source>
        <dbReference type="ARBA" id="ARBA00022679"/>
    </source>
</evidence>
<evidence type="ECO:0000256" key="4">
    <source>
        <dbReference type="ARBA" id="ARBA00022692"/>
    </source>
</evidence>
<dbReference type="SUPFAM" id="SSF52540">
    <property type="entry name" value="P-loop containing nucleoside triphosphate hydrolases"/>
    <property type="match status" value="1"/>
</dbReference>
<dbReference type="AlphaFoldDB" id="A0A7S2SSJ7"/>
<comment type="subcellular location">
    <subcellularLocation>
        <location evidence="1">Golgi apparatus membrane</location>
        <topology evidence="1">Single-pass type II membrane protein</topology>
    </subcellularLocation>
</comment>
<feature type="signal peptide" evidence="11">
    <location>
        <begin position="1"/>
        <end position="20"/>
    </location>
</feature>
<proteinExistence type="inferred from homology"/>
<keyword evidence="3" id="KW-0808">Transferase</keyword>
<dbReference type="Gene3D" id="3.40.50.300">
    <property type="entry name" value="P-loop containing nucleotide triphosphate hydrolases"/>
    <property type="match status" value="1"/>
</dbReference>
<evidence type="ECO:0000256" key="9">
    <source>
        <dbReference type="ARBA" id="ARBA00023180"/>
    </source>
</evidence>
<protein>
    <recommendedName>
        <fullName evidence="13">Sulfotransferase domain-containing protein</fullName>
    </recommendedName>
</protein>
<dbReference type="Pfam" id="PF06990">
    <property type="entry name" value="Gal-3-0_sulfotr"/>
    <property type="match status" value="1"/>
</dbReference>
<keyword evidence="11" id="KW-0732">Signal</keyword>
<evidence type="ECO:0000256" key="8">
    <source>
        <dbReference type="ARBA" id="ARBA00023136"/>
    </source>
</evidence>
<keyword evidence="4" id="KW-0812">Transmembrane</keyword>
<organism evidence="12">
    <name type="scientific">Rhizochromulina marina</name>
    <dbReference type="NCBI Taxonomy" id="1034831"/>
    <lineage>
        <taxon>Eukaryota</taxon>
        <taxon>Sar</taxon>
        <taxon>Stramenopiles</taxon>
        <taxon>Ochrophyta</taxon>
        <taxon>Dictyochophyceae</taxon>
        <taxon>Rhizochromulinales</taxon>
        <taxon>Rhizochromulina</taxon>
    </lineage>
</organism>
<keyword evidence="7" id="KW-0333">Golgi apparatus</keyword>
<gene>
    <name evidence="12" type="ORF">RMAR1173_LOCUS18664</name>
</gene>
<evidence type="ECO:0000256" key="5">
    <source>
        <dbReference type="ARBA" id="ARBA00022968"/>
    </source>
</evidence>
<evidence type="ECO:0000256" key="11">
    <source>
        <dbReference type="SAM" id="SignalP"/>
    </source>
</evidence>
<evidence type="ECO:0000256" key="1">
    <source>
        <dbReference type="ARBA" id="ARBA00004323"/>
    </source>
</evidence>
<keyword evidence="5" id="KW-0735">Signal-anchor</keyword>
<dbReference type="InterPro" id="IPR027417">
    <property type="entry name" value="P-loop_NTPase"/>
</dbReference>